<protein>
    <submittedName>
        <fullName evidence="1">DUF4403 family protein</fullName>
    </submittedName>
</protein>
<dbReference type="EMBL" id="JAKEVZ010000001">
    <property type="protein sequence ID" value="MCF1749747.1"/>
    <property type="molecule type" value="Genomic_DNA"/>
</dbReference>
<proteinExistence type="predicted"/>
<dbReference type="RefSeq" id="WP_234859904.1">
    <property type="nucleotide sequence ID" value="NZ_JAKEVZ010000001.1"/>
</dbReference>
<dbReference type="Proteomes" id="UP001201449">
    <property type="component" value="Unassembled WGS sequence"/>
</dbReference>
<organism evidence="1 2">
    <name type="scientific">Mariniradius sediminis</name>
    <dbReference type="NCBI Taxonomy" id="2909237"/>
    <lineage>
        <taxon>Bacteria</taxon>
        <taxon>Pseudomonadati</taxon>
        <taxon>Bacteroidota</taxon>
        <taxon>Cytophagia</taxon>
        <taxon>Cytophagales</taxon>
        <taxon>Cyclobacteriaceae</taxon>
        <taxon>Mariniradius</taxon>
    </lineage>
</organism>
<accession>A0ABS9BNZ5</accession>
<gene>
    <name evidence="1" type="ORF">L0U89_01585</name>
</gene>
<comment type="caution">
    <text evidence="1">The sequence shown here is derived from an EMBL/GenBank/DDBJ whole genome shotgun (WGS) entry which is preliminary data.</text>
</comment>
<dbReference type="Pfam" id="PF14356">
    <property type="entry name" value="DUF4403"/>
    <property type="match status" value="1"/>
</dbReference>
<evidence type="ECO:0000313" key="1">
    <source>
        <dbReference type="EMBL" id="MCF1749747.1"/>
    </source>
</evidence>
<reference evidence="1 2" key="1">
    <citation type="submission" date="2022-01" db="EMBL/GenBank/DDBJ databases">
        <title>Mariniradius saccharolyticus sp. nov., isolated from sediment of a river.</title>
        <authorList>
            <person name="Liu H."/>
        </authorList>
    </citation>
    <scope>NUCLEOTIDE SEQUENCE [LARGE SCALE GENOMIC DNA]</scope>
    <source>
        <strain evidence="1 2">RY-2</strain>
    </source>
</reference>
<dbReference type="InterPro" id="IPR025515">
    <property type="entry name" value="DUF4403"/>
</dbReference>
<keyword evidence="2" id="KW-1185">Reference proteome</keyword>
<sequence>MPKHNLRIALFAIILLASCKSIKPDNPPTPTLPGPPLATSSINIPIEIPLTQIEGRLNAVPASKLFQDQGLSLGSGLTADVDVDRNGPIKLKGLDNSHLQVRLPMKVRGSLKFEKKVFGQVLSTSIPFDESISPQFRFQPAIGENWDIQIKNLQIDNWGRSLRYNLLGFEIDLEPLIERQVQRVLDNQMLASNLIQLDFRHTAQETWDMFAGSHSMELDGFHAYLSTQPESIHVSQEIGADQVLRLYVGLQGAIDAGIGNAPKVVKKPLPAISPNDRKDNGLDLKIPVVIPFPELDSYLNRQFSGQTLRLDSKTTLVPSNLHTSQYGDKTLLSMDFKAVRKDKKAISGKMYFAGIADYDTEAKTIQLTKPQFDVKSDDFFSNLAMRFKRAKIQRQIRKVASIPIGGILADAPNTLQKMLRLDLGFGTMKVEESALDVIGIFQTENDIRLYLQGSGKVQVDINK</sequence>
<evidence type="ECO:0000313" key="2">
    <source>
        <dbReference type="Proteomes" id="UP001201449"/>
    </source>
</evidence>
<dbReference type="PROSITE" id="PS51257">
    <property type="entry name" value="PROKAR_LIPOPROTEIN"/>
    <property type="match status" value="1"/>
</dbReference>
<name>A0ABS9BNZ5_9BACT</name>